<feature type="domain" description="ATPase AAA-type core" evidence="1">
    <location>
        <begin position="39"/>
        <end position="355"/>
    </location>
</feature>
<dbReference type="InterPro" id="IPR027417">
    <property type="entry name" value="P-loop_NTPase"/>
</dbReference>
<dbReference type="GO" id="GO:0005524">
    <property type="term" value="F:ATP binding"/>
    <property type="evidence" value="ECO:0007669"/>
    <property type="project" value="InterPro"/>
</dbReference>
<proteinExistence type="predicted"/>
<evidence type="ECO:0000259" key="1">
    <source>
        <dbReference type="Pfam" id="PF13304"/>
    </source>
</evidence>
<dbReference type="PANTHER" id="PTHR40396">
    <property type="entry name" value="ATPASE-LIKE PROTEIN"/>
    <property type="match status" value="1"/>
</dbReference>
<dbReference type="InterPro" id="IPR003959">
    <property type="entry name" value="ATPase_AAA_core"/>
</dbReference>
<dbReference type="PANTHER" id="PTHR40396:SF1">
    <property type="entry name" value="ATPASE AAA-TYPE CORE DOMAIN-CONTAINING PROTEIN"/>
    <property type="match status" value="1"/>
</dbReference>
<dbReference type="Gene3D" id="3.40.50.300">
    <property type="entry name" value="P-loop containing nucleotide triphosphate hydrolases"/>
    <property type="match status" value="1"/>
</dbReference>
<dbReference type="GO" id="GO:0016887">
    <property type="term" value="F:ATP hydrolysis activity"/>
    <property type="evidence" value="ECO:0007669"/>
    <property type="project" value="InterPro"/>
</dbReference>
<dbReference type="Pfam" id="PF13304">
    <property type="entry name" value="AAA_21"/>
    <property type="match status" value="1"/>
</dbReference>
<protein>
    <recommendedName>
        <fullName evidence="1">ATPase AAA-type core domain-containing protein</fullName>
    </recommendedName>
</protein>
<sequence length="410" mass="46806">MKVSVLGQPPSKLKDDSDHQCFKPSNAAYLDKILLLKTTAIYGANASGKSNLLKALGVMRRMVLSSSKAGQRGEKLSVTPFKLNSTSVHAPSEFELVFIAEGVRYQYGFSASKKQIMEEWLYSYPKGRSQRWFSRVWDESTENYDWEFGLGMQGEKQLWKNATRDNALFLSTAVQLNSKQLKPIFDWFKESLHIVGLNGWNENYSAEYCQEEEQKQAVLSFLQNADVGIEGVDIKSEQFDPKKLSDEVPQGLRDVILSEMKGKEVLEVCTLHTNELNEDVFFKLNEESTGTQKLFMISGPWLDVLKNGSVLVVDELHDNLHPKLVWYLVELFNHEKTNPKNAQLIFTTHETSILNQSVFRRDQIWFCEKNKNKATELLPLTDFKARKGSNLETAYLSGRFGAVPYVKNMD</sequence>
<evidence type="ECO:0000313" key="2">
    <source>
        <dbReference type="EMBL" id="VAW46557.1"/>
    </source>
</evidence>
<accession>A0A3B0W791</accession>
<gene>
    <name evidence="2" type="ORF">MNBD_GAMMA03-584</name>
</gene>
<organism evidence="2">
    <name type="scientific">hydrothermal vent metagenome</name>
    <dbReference type="NCBI Taxonomy" id="652676"/>
    <lineage>
        <taxon>unclassified sequences</taxon>
        <taxon>metagenomes</taxon>
        <taxon>ecological metagenomes</taxon>
    </lineage>
</organism>
<dbReference type="SUPFAM" id="SSF52540">
    <property type="entry name" value="P-loop containing nucleoside triphosphate hydrolases"/>
    <property type="match status" value="1"/>
</dbReference>
<reference evidence="2" key="1">
    <citation type="submission" date="2018-06" db="EMBL/GenBank/DDBJ databases">
        <authorList>
            <person name="Zhirakovskaya E."/>
        </authorList>
    </citation>
    <scope>NUCLEOTIDE SEQUENCE</scope>
</reference>
<dbReference type="EMBL" id="UOFC01000107">
    <property type="protein sequence ID" value="VAW46557.1"/>
    <property type="molecule type" value="Genomic_DNA"/>
</dbReference>
<dbReference type="AlphaFoldDB" id="A0A3B0W791"/>
<name>A0A3B0W791_9ZZZZ</name>